<evidence type="ECO:0000256" key="3">
    <source>
        <dbReference type="ARBA" id="ARBA00022683"/>
    </source>
</evidence>
<dbReference type="GO" id="GO:0009401">
    <property type="term" value="P:phosphoenolpyruvate-dependent sugar phosphotransferase system"/>
    <property type="evidence" value="ECO:0007669"/>
    <property type="project" value="UniProtKB-KW"/>
</dbReference>
<dbReference type="Proteomes" id="UP000464658">
    <property type="component" value="Chromosome"/>
</dbReference>
<organism evidence="5 6">
    <name type="scientific">Bacillus safensis</name>
    <dbReference type="NCBI Taxonomy" id="561879"/>
    <lineage>
        <taxon>Bacteria</taxon>
        <taxon>Bacillati</taxon>
        <taxon>Bacillota</taxon>
        <taxon>Bacilli</taxon>
        <taxon>Bacillales</taxon>
        <taxon>Bacillaceae</taxon>
        <taxon>Bacillus</taxon>
    </lineage>
</organism>
<dbReference type="PANTHER" id="PTHR30009">
    <property type="entry name" value="CYTOCHROME C-TYPE SYNTHESIS PROTEIN AND PTS TRANSMEMBRANE COMPONENT"/>
    <property type="match status" value="1"/>
</dbReference>
<gene>
    <name evidence="5" type="ORF">BsIDN1_14330</name>
</gene>
<dbReference type="GO" id="GO:0015764">
    <property type="term" value="P:N-acetylglucosamine transport"/>
    <property type="evidence" value="ECO:0007669"/>
    <property type="project" value="TreeGrafter"/>
</dbReference>
<dbReference type="AlphaFoldDB" id="A0A5S9M4S9"/>
<evidence type="ECO:0000256" key="1">
    <source>
        <dbReference type="ARBA" id="ARBA00022448"/>
    </source>
</evidence>
<accession>A0A5S9M4S9</accession>
<dbReference type="GO" id="GO:0090563">
    <property type="term" value="F:protein-phosphocysteine-sugar phosphotransferase activity"/>
    <property type="evidence" value="ECO:0007669"/>
    <property type="project" value="TreeGrafter"/>
</dbReference>
<evidence type="ECO:0000313" key="5">
    <source>
        <dbReference type="EMBL" id="BBP87815.1"/>
    </source>
</evidence>
<keyword evidence="4" id="KW-0472">Membrane</keyword>
<proteinExistence type="predicted"/>
<evidence type="ECO:0000256" key="4">
    <source>
        <dbReference type="SAM" id="Phobius"/>
    </source>
</evidence>
<sequence>MNTLGIHSGFAFSAGAIDYVLSFGIAQKPILLLVVGIIYGVVYFVVFYFLIKLLKLKTPGRGKMMTWKISQRMMR</sequence>
<keyword evidence="3" id="KW-0598">Phosphotransferase system</keyword>
<feature type="transmembrane region" description="Helical" evidence="4">
    <location>
        <begin position="30"/>
        <end position="51"/>
    </location>
</feature>
<evidence type="ECO:0000313" key="6">
    <source>
        <dbReference type="Proteomes" id="UP000464658"/>
    </source>
</evidence>
<dbReference type="EMBL" id="AP021906">
    <property type="protein sequence ID" value="BBP87815.1"/>
    <property type="molecule type" value="Genomic_DNA"/>
</dbReference>
<protein>
    <submittedName>
        <fullName evidence="5">Uncharacterized protein</fullName>
    </submittedName>
</protein>
<dbReference type="PANTHER" id="PTHR30009:SF4">
    <property type="entry name" value="PTS SYSTEM N-ACETYLGLUCOSAMINE-SPECIFIC EIICBA COMPONENT"/>
    <property type="match status" value="1"/>
</dbReference>
<keyword evidence="2" id="KW-0762">Sugar transport</keyword>
<dbReference type="InterPro" id="IPR050429">
    <property type="entry name" value="PTS_Glucose_EIICBA"/>
</dbReference>
<name>A0A5S9M4S9_BACIA</name>
<dbReference type="GO" id="GO:0005886">
    <property type="term" value="C:plasma membrane"/>
    <property type="evidence" value="ECO:0007669"/>
    <property type="project" value="TreeGrafter"/>
</dbReference>
<keyword evidence="4" id="KW-0812">Transmembrane</keyword>
<evidence type="ECO:0000256" key="2">
    <source>
        <dbReference type="ARBA" id="ARBA00022597"/>
    </source>
</evidence>
<reference evidence="5 6" key="1">
    <citation type="submission" date="2019-12" db="EMBL/GenBank/DDBJ databases">
        <title>Full genome sequence of a Bacillus safensis strain isolated from commercially available natto in Indonesia.</title>
        <authorList>
            <person name="Yoshida M."/>
            <person name="Uomi M."/>
            <person name="Waturangi D."/>
            <person name="Ekaputri J.J."/>
            <person name="Setiamarga D.H.E."/>
        </authorList>
    </citation>
    <scope>NUCLEOTIDE SEQUENCE [LARGE SCALE GENOMIC DNA]</scope>
    <source>
        <strain evidence="5 6">IDN1</strain>
    </source>
</reference>
<keyword evidence="1" id="KW-0813">Transport</keyword>
<keyword evidence="4" id="KW-1133">Transmembrane helix</keyword>